<dbReference type="InterPro" id="IPR003673">
    <property type="entry name" value="CoA-Trfase_fam_III"/>
</dbReference>
<dbReference type="PANTHER" id="PTHR48228:SF4">
    <property type="entry name" value="BLR3030 PROTEIN"/>
    <property type="match status" value="1"/>
</dbReference>
<dbReference type="Gene3D" id="3.40.50.10540">
    <property type="entry name" value="Crotonobetainyl-coa:carnitine coa-transferase, domain 1"/>
    <property type="match status" value="1"/>
</dbReference>
<dbReference type="InterPro" id="IPR023606">
    <property type="entry name" value="CoA-Trfase_III_dom_1_sf"/>
</dbReference>
<dbReference type="Pfam" id="PF02515">
    <property type="entry name" value="CoA_transf_3"/>
    <property type="match status" value="1"/>
</dbReference>
<protein>
    <submittedName>
        <fullName evidence="2">Uncharacterized protein</fullName>
    </submittedName>
</protein>
<organism evidence="2 3">
    <name type="scientific">Bionectria ochroleuca</name>
    <name type="common">Gliocladium roseum</name>
    <dbReference type="NCBI Taxonomy" id="29856"/>
    <lineage>
        <taxon>Eukaryota</taxon>
        <taxon>Fungi</taxon>
        <taxon>Dikarya</taxon>
        <taxon>Ascomycota</taxon>
        <taxon>Pezizomycotina</taxon>
        <taxon>Sordariomycetes</taxon>
        <taxon>Hypocreomycetidae</taxon>
        <taxon>Hypocreales</taxon>
        <taxon>Bionectriaceae</taxon>
        <taxon>Clonostachys</taxon>
    </lineage>
</organism>
<gene>
    <name evidence="2" type="ORF">CLO192961_LOCUS441251</name>
</gene>
<comment type="caution">
    <text evidence="2">The sequence shown here is derived from an EMBL/GenBank/DDBJ whole genome shotgun (WGS) entry which is preliminary data.</text>
</comment>
<dbReference type="Proteomes" id="UP000766486">
    <property type="component" value="Unassembled WGS sequence"/>
</dbReference>
<name>A0ABY6UY07_BIOOC</name>
<keyword evidence="3" id="KW-1185">Reference proteome</keyword>
<dbReference type="PANTHER" id="PTHR48228">
    <property type="entry name" value="SUCCINYL-COA--D-CITRAMALATE COA-TRANSFERASE"/>
    <property type="match status" value="1"/>
</dbReference>
<dbReference type="SUPFAM" id="SSF89796">
    <property type="entry name" value="CoA-transferase family III (CaiB/BaiF)"/>
    <property type="match status" value="2"/>
</dbReference>
<dbReference type="EMBL" id="CABFNS010000928">
    <property type="protein sequence ID" value="VUC36339.1"/>
    <property type="molecule type" value="Genomic_DNA"/>
</dbReference>
<comment type="similarity">
    <text evidence="1">Belongs to the CoA-transferase III family.</text>
</comment>
<reference evidence="2 3" key="1">
    <citation type="submission" date="2019-06" db="EMBL/GenBank/DDBJ databases">
        <authorList>
            <person name="Broberg M."/>
        </authorList>
    </citation>
    <scope>NUCLEOTIDE SEQUENCE [LARGE SCALE GENOMIC DNA]</scope>
</reference>
<dbReference type="InterPro" id="IPR050509">
    <property type="entry name" value="CoA-transferase_III"/>
</dbReference>
<evidence type="ECO:0000313" key="3">
    <source>
        <dbReference type="Proteomes" id="UP000766486"/>
    </source>
</evidence>
<sequence>MKHAAVEFKSKRLYILDGKPAPSPWGPIGGLHQTSDGYVRVHDSFPDHANGILELMGLPLDSSREKLAEKIAEWASIDLEHTATVEGELMTYALRSYRQWDSLPQSKAITSFPIQVTQISSTEPKSLSELAQSSGAKFLRGLRVLEMSRVIAAPLSGKTLAAHGADVIWVTSPHLPDLPTMDRDLGRGKRTVQLDINDTTDKEQLAELIKTCDVFIQGLRPGSLAAKGLLPEELIKLNPNIIIANMSALGPDGPWYGR</sequence>
<proteinExistence type="inferred from homology"/>
<evidence type="ECO:0000313" key="2">
    <source>
        <dbReference type="EMBL" id="VUC36339.1"/>
    </source>
</evidence>
<evidence type="ECO:0000256" key="1">
    <source>
        <dbReference type="ARBA" id="ARBA00008383"/>
    </source>
</evidence>
<accession>A0ABY6UY07</accession>